<comment type="subcellular location">
    <subcellularLocation>
        <location evidence="1">Nucleus</location>
    </subcellularLocation>
</comment>
<evidence type="ECO:0000256" key="3">
    <source>
        <dbReference type="SAM" id="MobiDB-lite"/>
    </source>
</evidence>
<dbReference type="InterPro" id="IPR021858">
    <property type="entry name" value="Fun_TF"/>
</dbReference>
<dbReference type="PANTHER" id="PTHR37534:SF17">
    <property type="entry name" value="ZN(2)-C6 FUNGAL-TYPE DOMAIN-CONTAINING PROTEIN"/>
    <property type="match status" value="1"/>
</dbReference>
<feature type="region of interest" description="Disordered" evidence="3">
    <location>
        <begin position="1"/>
        <end position="21"/>
    </location>
</feature>
<reference evidence="4 5" key="1">
    <citation type="journal article" date="2025" name="Microbiol. Resour. Announc.">
        <title>Draft genome sequences for Neonectria magnoliae and Neonectria punicea, canker pathogens of Liriodendron tulipifera and Acer saccharum in West Virginia.</title>
        <authorList>
            <person name="Petronek H.M."/>
            <person name="Kasson M.T."/>
            <person name="Metheny A.M."/>
            <person name="Stauder C.M."/>
            <person name="Lovett B."/>
            <person name="Lynch S.C."/>
            <person name="Garnas J.R."/>
            <person name="Kasson L.R."/>
            <person name="Stajich J.E."/>
        </authorList>
    </citation>
    <scope>NUCLEOTIDE SEQUENCE [LARGE SCALE GENOMIC DNA]</scope>
    <source>
        <strain evidence="4 5">NRRL 64653</strain>
    </source>
</reference>
<proteinExistence type="predicted"/>
<gene>
    <name evidence="4" type="ORF">QQX98_008874</name>
</gene>
<evidence type="ECO:0000256" key="2">
    <source>
        <dbReference type="ARBA" id="ARBA00023242"/>
    </source>
</evidence>
<keyword evidence="2" id="KW-0539">Nucleus</keyword>
<name>A0ABR1GTV2_9HYPO</name>
<dbReference type="Pfam" id="PF11951">
    <property type="entry name" value="Fungal_trans_2"/>
    <property type="match status" value="2"/>
</dbReference>
<sequence length="350" mass="38917">MESPPLPETSASPANDSNADHSTDIVLRNKQPLQPALNESINPQARLLFHHFSECIAPLMVVLDSMSNGYKHIIVPLACQDECLGRAVAVVAAFHLAQGAPEMRQVAEVGHQAIIEKLRRDAVQLRLGQVFNPFTLATILVLLVGETITGASNYGYLLEMLACLTQSPETIQALPPALRDFFWQQVKMFQLFGLPLSNEVKGLEILNGSPVTYLEFMSYPDLTPSSEHYANIQLIRAATLSAGAIYRRRVESSITQYESIHLVEQLRQTVLGLKNVKGTHALVWTYFIGAAESFLPEHREFFSERLNALYAYTRFGSIPAALEALKTVWAEQGVRRWTDVVVSDTPILVM</sequence>
<dbReference type="Proteomes" id="UP001498476">
    <property type="component" value="Unassembled WGS sequence"/>
</dbReference>
<evidence type="ECO:0000256" key="1">
    <source>
        <dbReference type="ARBA" id="ARBA00004123"/>
    </source>
</evidence>
<evidence type="ECO:0000313" key="5">
    <source>
        <dbReference type="Proteomes" id="UP001498476"/>
    </source>
</evidence>
<dbReference type="PANTHER" id="PTHR37534">
    <property type="entry name" value="TRANSCRIPTIONAL ACTIVATOR PROTEIN UGA3"/>
    <property type="match status" value="1"/>
</dbReference>
<dbReference type="EMBL" id="JAZAVJ010000168">
    <property type="protein sequence ID" value="KAK7408930.1"/>
    <property type="molecule type" value="Genomic_DNA"/>
</dbReference>
<comment type="caution">
    <text evidence="4">The sequence shown here is derived from an EMBL/GenBank/DDBJ whole genome shotgun (WGS) entry which is preliminary data.</text>
</comment>
<protein>
    <submittedName>
        <fullName evidence="4">Uncharacterized protein</fullName>
    </submittedName>
</protein>
<keyword evidence="5" id="KW-1185">Reference proteome</keyword>
<accession>A0ABR1GTV2</accession>
<organism evidence="4 5">
    <name type="scientific">Neonectria punicea</name>
    <dbReference type="NCBI Taxonomy" id="979145"/>
    <lineage>
        <taxon>Eukaryota</taxon>
        <taxon>Fungi</taxon>
        <taxon>Dikarya</taxon>
        <taxon>Ascomycota</taxon>
        <taxon>Pezizomycotina</taxon>
        <taxon>Sordariomycetes</taxon>
        <taxon>Hypocreomycetidae</taxon>
        <taxon>Hypocreales</taxon>
        <taxon>Nectriaceae</taxon>
        <taxon>Neonectria</taxon>
    </lineage>
</organism>
<evidence type="ECO:0000313" key="4">
    <source>
        <dbReference type="EMBL" id="KAK7408930.1"/>
    </source>
</evidence>